<proteinExistence type="predicted"/>
<accession>A0A2N0NBI7</accession>
<dbReference type="VEuPathDB" id="FungiDB:FUN_024971"/>
<dbReference type="AlphaFoldDB" id="A0A2N0NBI7"/>
<reference evidence="1 2" key="1">
    <citation type="submission" date="2016-04" db="EMBL/GenBank/DDBJ databases">
        <title>Genome analyses suggest a sexual origin of heterokaryosis in a supposedly ancient asexual fungus.</title>
        <authorList>
            <person name="Ropars J."/>
            <person name="Sedzielewska K."/>
            <person name="Noel J."/>
            <person name="Charron P."/>
            <person name="Farinelli L."/>
            <person name="Marton T."/>
            <person name="Kruger M."/>
            <person name="Pelin A."/>
            <person name="Brachmann A."/>
            <person name="Corradi N."/>
        </authorList>
    </citation>
    <scope>NUCLEOTIDE SEQUENCE [LARGE SCALE GENOMIC DNA]</scope>
    <source>
        <strain evidence="1 2">A5</strain>
    </source>
</reference>
<dbReference type="EMBL" id="LLXJ01013101">
    <property type="protein sequence ID" value="PKB91947.1"/>
    <property type="molecule type" value="Genomic_DNA"/>
</dbReference>
<name>A0A2N0NBI7_9GLOM</name>
<evidence type="ECO:0000313" key="2">
    <source>
        <dbReference type="Proteomes" id="UP000232722"/>
    </source>
</evidence>
<protein>
    <submittedName>
        <fullName evidence="1">Uncharacterized protein</fullName>
    </submittedName>
</protein>
<sequence>MPNFFPSNLWPSFDDYKSELEKWFNLHHPNHLKKVSERKWANSFIRNYYTMECYYKLYDDDKNVIENIAKQASVSNLIS</sequence>
<gene>
    <name evidence="1" type="ORF">RhiirA5_446843</name>
</gene>
<evidence type="ECO:0000313" key="1">
    <source>
        <dbReference type="EMBL" id="PKB91947.1"/>
    </source>
</evidence>
<reference evidence="1 2" key="2">
    <citation type="submission" date="2017-09" db="EMBL/GenBank/DDBJ databases">
        <title>Extensive intraspecific genome diversity in a model arbuscular mycorrhizal fungus.</title>
        <authorList>
            <person name="Chen E.C."/>
            <person name="Morin E."/>
            <person name="Beaudet D."/>
            <person name="Noel J."/>
            <person name="Ndikumana S."/>
            <person name="Charron P."/>
            <person name="St-Onge C."/>
            <person name="Giorgi J."/>
            <person name="Grigoriev I.V."/>
            <person name="Roux C."/>
            <person name="Martin F.M."/>
            <person name="Corradi N."/>
        </authorList>
    </citation>
    <scope>NUCLEOTIDE SEQUENCE [LARGE SCALE GENOMIC DNA]</scope>
    <source>
        <strain evidence="1 2">A5</strain>
    </source>
</reference>
<dbReference type="Proteomes" id="UP000232722">
    <property type="component" value="Unassembled WGS sequence"/>
</dbReference>
<comment type="caution">
    <text evidence="1">The sequence shown here is derived from an EMBL/GenBank/DDBJ whole genome shotgun (WGS) entry which is preliminary data.</text>
</comment>
<organism evidence="1 2">
    <name type="scientific">Rhizophagus irregularis</name>
    <dbReference type="NCBI Taxonomy" id="588596"/>
    <lineage>
        <taxon>Eukaryota</taxon>
        <taxon>Fungi</taxon>
        <taxon>Fungi incertae sedis</taxon>
        <taxon>Mucoromycota</taxon>
        <taxon>Glomeromycotina</taxon>
        <taxon>Glomeromycetes</taxon>
        <taxon>Glomerales</taxon>
        <taxon>Glomeraceae</taxon>
        <taxon>Rhizophagus</taxon>
    </lineage>
</organism>